<evidence type="ECO:0000256" key="5">
    <source>
        <dbReference type="ARBA" id="ARBA00023237"/>
    </source>
</evidence>
<keyword evidence="5" id="KW-0998">Cell outer membrane</keyword>
<feature type="compositionally biased region" description="Basic and acidic residues" evidence="6">
    <location>
        <begin position="101"/>
        <end position="112"/>
    </location>
</feature>
<dbReference type="Proteomes" id="UP000737171">
    <property type="component" value="Unassembled WGS sequence"/>
</dbReference>
<comment type="similarity">
    <text evidence="2">Belongs to the MipA/OmpV family.</text>
</comment>
<evidence type="ECO:0000256" key="4">
    <source>
        <dbReference type="ARBA" id="ARBA00023136"/>
    </source>
</evidence>
<dbReference type="PANTHER" id="PTHR38776:SF1">
    <property type="entry name" value="MLTA-INTERACTING PROTEIN-RELATED"/>
    <property type="match status" value="1"/>
</dbReference>
<evidence type="ECO:0000313" key="9">
    <source>
        <dbReference type="Proteomes" id="UP000737171"/>
    </source>
</evidence>
<protein>
    <submittedName>
        <fullName evidence="8">MipA/OmpV family protein</fullName>
    </submittedName>
</protein>
<organism evidence="8 9">
    <name type="scientific">Pseudaquabacterium terrae</name>
    <dbReference type="NCBI Taxonomy" id="2732868"/>
    <lineage>
        <taxon>Bacteria</taxon>
        <taxon>Pseudomonadati</taxon>
        <taxon>Pseudomonadota</taxon>
        <taxon>Betaproteobacteria</taxon>
        <taxon>Burkholderiales</taxon>
        <taxon>Sphaerotilaceae</taxon>
        <taxon>Pseudaquabacterium</taxon>
    </lineage>
</organism>
<evidence type="ECO:0000256" key="3">
    <source>
        <dbReference type="ARBA" id="ARBA00022729"/>
    </source>
</evidence>
<feature type="signal peptide" evidence="7">
    <location>
        <begin position="1"/>
        <end position="28"/>
    </location>
</feature>
<evidence type="ECO:0000256" key="2">
    <source>
        <dbReference type="ARBA" id="ARBA00005722"/>
    </source>
</evidence>
<feature type="region of interest" description="Disordered" evidence="6">
    <location>
        <begin position="94"/>
        <end position="114"/>
    </location>
</feature>
<dbReference type="RefSeq" id="WP_173124635.1">
    <property type="nucleotide sequence ID" value="NZ_JABRWJ010000005.1"/>
</dbReference>
<dbReference type="PANTHER" id="PTHR38776">
    <property type="entry name" value="MLTA-INTERACTING PROTEIN-RELATED"/>
    <property type="match status" value="1"/>
</dbReference>
<proteinExistence type="inferred from homology"/>
<dbReference type="Pfam" id="PF06629">
    <property type="entry name" value="MipA"/>
    <property type="match status" value="1"/>
</dbReference>
<gene>
    <name evidence="8" type="ORF">HLB44_16975</name>
</gene>
<accession>A0ABX2EJ65</accession>
<comment type="caution">
    <text evidence="8">The sequence shown here is derived from an EMBL/GenBank/DDBJ whole genome shotgun (WGS) entry which is preliminary data.</text>
</comment>
<feature type="chain" id="PRO_5046836460" evidence="7">
    <location>
        <begin position="29"/>
        <end position="285"/>
    </location>
</feature>
<reference evidence="8 9" key="1">
    <citation type="submission" date="2020-05" db="EMBL/GenBank/DDBJ databases">
        <title>Aquincola sp. isolate from soil.</title>
        <authorList>
            <person name="Han J."/>
            <person name="Kim D.-U."/>
        </authorList>
    </citation>
    <scope>NUCLEOTIDE SEQUENCE [LARGE SCALE GENOMIC DNA]</scope>
    <source>
        <strain evidence="8 9">S2</strain>
    </source>
</reference>
<evidence type="ECO:0000256" key="7">
    <source>
        <dbReference type="SAM" id="SignalP"/>
    </source>
</evidence>
<sequence>MIGRRPTRIGAFAGLAALTMTLALPAAAVQRPLWELGLGVGSLRLPHYRGSDQSSAWLLPVPYIAYRGEIFKADRDGARAVLLDSQRFDVDVSASASTPTRSRDNHAREGMPDLKPTIELGPNVNWTLGRGRGAVAGIAEWKLDLRLPLRAALSIESQPRVVGWIATPNVNLDLRTAGGWNVGLLAGPVIGDRKLHGYFYDVAPAHATAGRPAYRARGGYAGATALAGLSRRDGPRWIGFFVKVDSLRGAAFEDSPLVRQRSQWSAGLAMSWVLTGSSRSVDVDE</sequence>
<evidence type="ECO:0000313" key="8">
    <source>
        <dbReference type="EMBL" id="NRF68687.1"/>
    </source>
</evidence>
<keyword evidence="9" id="KW-1185">Reference proteome</keyword>
<name>A0ABX2EJ65_9BURK</name>
<comment type="subcellular location">
    <subcellularLocation>
        <location evidence="1">Cell outer membrane</location>
    </subcellularLocation>
</comment>
<keyword evidence="4" id="KW-0472">Membrane</keyword>
<dbReference type="InterPro" id="IPR010583">
    <property type="entry name" value="MipA"/>
</dbReference>
<evidence type="ECO:0000256" key="1">
    <source>
        <dbReference type="ARBA" id="ARBA00004442"/>
    </source>
</evidence>
<keyword evidence="3 7" id="KW-0732">Signal</keyword>
<dbReference type="EMBL" id="JABRWJ010000005">
    <property type="protein sequence ID" value="NRF68687.1"/>
    <property type="molecule type" value="Genomic_DNA"/>
</dbReference>
<evidence type="ECO:0000256" key="6">
    <source>
        <dbReference type="SAM" id="MobiDB-lite"/>
    </source>
</evidence>